<dbReference type="HOGENOM" id="CLU_1070085_0_0_1"/>
<dbReference type="Proteomes" id="UP000016932">
    <property type="component" value="Unassembled WGS sequence"/>
</dbReference>
<dbReference type="AlphaFoldDB" id="M3ATX7"/>
<dbReference type="VEuPathDB" id="FungiDB:MYCFIDRAFT_177535"/>
<dbReference type="RefSeq" id="XP_007929489.1">
    <property type="nucleotide sequence ID" value="XM_007931298.1"/>
</dbReference>
<organism evidence="1 2">
    <name type="scientific">Pseudocercospora fijiensis (strain CIRAD86)</name>
    <name type="common">Black leaf streak disease fungus</name>
    <name type="synonym">Mycosphaerella fijiensis</name>
    <dbReference type="NCBI Taxonomy" id="383855"/>
    <lineage>
        <taxon>Eukaryota</taxon>
        <taxon>Fungi</taxon>
        <taxon>Dikarya</taxon>
        <taxon>Ascomycota</taxon>
        <taxon>Pezizomycotina</taxon>
        <taxon>Dothideomycetes</taxon>
        <taxon>Dothideomycetidae</taxon>
        <taxon>Mycosphaerellales</taxon>
        <taxon>Mycosphaerellaceae</taxon>
        <taxon>Pseudocercospora</taxon>
    </lineage>
</organism>
<dbReference type="GeneID" id="19333770"/>
<sequence>MIKVNKALKGIMEGTSAVRNERTMKVVGFGGGGGGGGGFSLLGSDGWVPGGEVEWKNRALAQEWISWLHGEKILEVFGMGKNIEETFALPRRTAIYRNDDGRMFFEGGFEASGVMNGSGLVLSTMAKRTDVRKIATNLEIFSLAARAYYCLEPRSPRRAALLMIKYLERSDGVALENFCWSCRIVLVVSHSGIGFRHSRLIDFLYNSRRKLLEIPEAPRPQQEMSSDSASTLEEVSSKLEFAAAEILRGSPVVREAVPVK</sequence>
<evidence type="ECO:0000313" key="2">
    <source>
        <dbReference type="Proteomes" id="UP000016932"/>
    </source>
</evidence>
<proteinExistence type="predicted"/>
<dbReference type="KEGG" id="pfj:MYCFIDRAFT_177535"/>
<gene>
    <name evidence="1" type="ORF">MYCFIDRAFT_177535</name>
</gene>
<dbReference type="EMBL" id="KB446561">
    <property type="protein sequence ID" value="EME80603.1"/>
    <property type="molecule type" value="Genomic_DNA"/>
</dbReference>
<evidence type="ECO:0000313" key="1">
    <source>
        <dbReference type="EMBL" id="EME80603.1"/>
    </source>
</evidence>
<keyword evidence="2" id="KW-1185">Reference proteome</keyword>
<accession>M3ATX7</accession>
<reference evidence="1 2" key="1">
    <citation type="journal article" date="2012" name="PLoS Pathog.">
        <title>Diverse lifestyles and strategies of plant pathogenesis encoded in the genomes of eighteen Dothideomycetes fungi.</title>
        <authorList>
            <person name="Ohm R.A."/>
            <person name="Feau N."/>
            <person name="Henrissat B."/>
            <person name="Schoch C.L."/>
            <person name="Horwitz B.A."/>
            <person name="Barry K.W."/>
            <person name="Condon B.J."/>
            <person name="Copeland A.C."/>
            <person name="Dhillon B."/>
            <person name="Glaser F."/>
            <person name="Hesse C.N."/>
            <person name="Kosti I."/>
            <person name="LaButti K."/>
            <person name="Lindquist E.A."/>
            <person name="Lucas S."/>
            <person name="Salamov A.A."/>
            <person name="Bradshaw R.E."/>
            <person name="Ciuffetti L."/>
            <person name="Hamelin R.C."/>
            <person name="Kema G.H.J."/>
            <person name="Lawrence C."/>
            <person name="Scott J.A."/>
            <person name="Spatafora J.W."/>
            <person name="Turgeon B.G."/>
            <person name="de Wit P.J.G.M."/>
            <person name="Zhong S."/>
            <person name="Goodwin S.B."/>
            <person name="Grigoriev I.V."/>
        </authorList>
    </citation>
    <scope>NUCLEOTIDE SEQUENCE [LARGE SCALE GENOMIC DNA]</scope>
    <source>
        <strain evidence="1 2">CIRAD86</strain>
    </source>
</reference>
<protein>
    <submittedName>
        <fullName evidence="1">Uncharacterized protein</fullName>
    </submittedName>
</protein>
<name>M3ATX7_PSEFD</name>